<dbReference type="InterPro" id="IPR012340">
    <property type="entry name" value="NA-bd_OB-fold"/>
</dbReference>
<dbReference type="PANTHER" id="PTHR10367">
    <property type="entry name" value="MRNA-CAPPING ENZYME"/>
    <property type="match status" value="1"/>
</dbReference>
<proteinExistence type="predicted"/>
<evidence type="ECO:0000313" key="2">
    <source>
        <dbReference type="EMBL" id="NDJ92967.1"/>
    </source>
</evidence>
<name>A0A6G3MG28_HENSL</name>
<dbReference type="SUPFAM" id="SSF50249">
    <property type="entry name" value="Nucleic acid-binding proteins"/>
    <property type="match status" value="1"/>
</dbReference>
<organism evidence="2">
    <name type="scientific">Henneguya salminicola</name>
    <name type="common">Myxosporean</name>
    <dbReference type="NCBI Taxonomy" id="69463"/>
    <lineage>
        <taxon>Eukaryota</taxon>
        <taxon>Metazoa</taxon>
        <taxon>Cnidaria</taxon>
        <taxon>Myxozoa</taxon>
        <taxon>Myxosporea</taxon>
        <taxon>Bivalvulida</taxon>
        <taxon>Platysporina</taxon>
        <taxon>Myxobolidae</taxon>
        <taxon>Henneguya</taxon>
    </lineage>
</organism>
<sequence>MSGTCHSVMKWKPDYLNSVDFYLKIHRVRLVGCLDQDEGHLYVMNLDSCFAKIKVCCFGLIKLTPELKKYDKRIIECTFDKTSQNWKFLRVREDKYAPNAYTTALSVCNTILQPVTIEDIYEAVMNDTHSLKKSNIENNQKSEIKID</sequence>
<accession>A0A6G3MG28</accession>
<dbReference type="AlphaFoldDB" id="A0A6G3MG28"/>
<reference evidence="2" key="1">
    <citation type="submission" date="2018-11" db="EMBL/GenBank/DDBJ databases">
        <title>Henneguya salminicola genome and transcriptome.</title>
        <authorList>
            <person name="Yahalomi D."/>
            <person name="Atkinson S.D."/>
            <person name="Neuhof M."/>
            <person name="Chang E.S."/>
            <person name="Philippe H."/>
            <person name="Cartwright P."/>
            <person name="Bartholomew J.L."/>
            <person name="Huchon D."/>
        </authorList>
    </citation>
    <scope>NUCLEOTIDE SEQUENCE</scope>
    <source>
        <strain evidence="2">Hz1</strain>
        <tissue evidence="2">Whole</tissue>
    </source>
</reference>
<dbReference type="Pfam" id="PF03919">
    <property type="entry name" value="mRNA_cap_C"/>
    <property type="match status" value="1"/>
</dbReference>
<dbReference type="InterPro" id="IPR051029">
    <property type="entry name" value="mRNA_Capping_Enz/RNA_Phosphat"/>
</dbReference>
<dbReference type="GO" id="GO:0006370">
    <property type="term" value="P:7-methylguanosine mRNA capping"/>
    <property type="evidence" value="ECO:0007669"/>
    <property type="project" value="TreeGrafter"/>
</dbReference>
<dbReference type="GO" id="GO:0004484">
    <property type="term" value="F:mRNA guanylyltransferase activity"/>
    <property type="evidence" value="ECO:0007669"/>
    <property type="project" value="TreeGrafter"/>
</dbReference>
<feature type="domain" description="mRNA capping enzyme C-terminal" evidence="1">
    <location>
        <begin position="17"/>
        <end position="120"/>
    </location>
</feature>
<dbReference type="PANTHER" id="PTHR10367:SF17">
    <property type="entry name" value="MRNA-CAPPING ENZYME"/>
    <property type="match status" value="1"/>
</dbReference>
<dbReference type="EMBL" id="GHBP01002037">
    <property type="protein sequence ID" value="NDJ92967.1"/>
    <property type="molecule type" value="Transcribed_RNA"/>
</dbReference>
<dbReference type="FunFam" id="2.40.50.140:FF:000291">
    <property type="entry name" value="mRNA-capping enzyme"/>
    <property type="match status" value="1"/>
</dbReference>
<protein>
    <submittedName>
        <fullName evidence="2">mRNA-capping enzyme (Trinotate prediction)</fullName>
    </submittedName>
</protein>
<dbReference type="InterPro" id="IPR013846">
    <property type="entry name" value="mRNA_cap_enzyme_C"/>
</dbReference>
<evidence type="ECO:0000259" key="1">
    <source>
        <dbReference type="Pfam" id="PF03919"/>
    </source>
</evidence>
<dbReference type="Gene3D" id="2.40.50.140">
    <property type="entry name" value="Nucleic acid-binding proteins"/>
    <property type="match status" value="1"/>
</dbReference>